<dbReference type="Gene3D" id="1.10.287.1350">
    <property type="match status" value="1"/>
</dbReference>
<dbReference type="GO" id="GO:0032259">
    <property type="term" value="P:methylation"/>
    <property type="evidence" value="ECO:0007669"/>
    <property type="project" value="UniProtKB-KW"/>
</dbReference>
<sequence>MGTGNTHDRGAGKDEPQLREEAARLWRKAALVTPLAIRAVATLRIADHLVDRARTAEELGEAVGADPEALGRVMRHLVNEDIFTMEDGRFGLTGTGSALRTNHPWSRLGWLSAEGAIGRSEVSLTELASALRTGETAYARYFRSTFWKDLSADPALAASFDHLMGARMIEHARTLTGMYGWDSLKDIVDVGGGDGTLLSVLLGRFPGLRGTVLDLEGPVRTAWETFRYAGLDERADAVAGSFFDPLPPGRDAYLLCWVLHDWDDESALAILRRCAEAADPTGRVLVAEYGGGKQVTELDVRMLAYFNGRERDVAALSDLAAEAGLSLAGEHSMYGITLTEFTVGRPE</sequence>
<dbReference type="EMBL" id="BMXL01000028">
    <property type="protein sequence ID" value="GHD33836.1"/>
    <property type="molecule type" value="Genomic_DNA"/>
</dbReference>
<feature type="domain" description="O-methyltransferase dimerisation" evidence="6">
    <location>
        <begin position="32"/>
        <end position="99"/>
    </location>
</feature>
<dbReference type="PANTHER" id="PTHR43712">
    <property type="entry name" value="PUTATIVE (AFU_ORTHOLOGUE AFUA_4G14580)-RELATED"/>
    <property type="match status" value="1"/>
</dbReference>
<dbReference type="RefSeq" id="WP_017576519.1">
    <property type="nucleotide sequence ID" value="NZ_BMXL01000028.1"/>
</dbReference>
<evidence type="ECO:0000313" key="7">
    <source>
        <dbReference type="EMBL" id="GHD33836.1"/>
    </source>
</evidence>
<dbReference type="InterPro" id="IPR029063">
    <property type="entry name" value="SAM-dependent_MTases_sf"/>
</dbReference>
<keyword evidence="1 7" id="KW-0489">Methyltransferase</keyword>
<dbReference type="InterPro" id="IPR016461">
    <property type="entry name" value="COMT-like"/>
</dbReference>
<evidence type="ECO:0000256" key="4">
    <source>
        <dbReference type="PIRSR" id="PIRSR005739-1"/>
    </source>
</evidence>
<dbReference type="SUPFAM" id="SSF46785">
    <property type="entry name" value="Winged helix' DNA-binding domain"/>
    <property type="match status" value="1"/>
</dbReference>
<dbReference type="Gene3D" id="3.40.50.150">
    <property type="entry name" value="Vaccinia Virus protein VP39"/>
    <property type="match status" value="1"/>
</dbReference>
<keyword evidence="8" id="KW-1185">Reference proteome</keyword>
<dbReference type="PANTHER" id="PTHR43712:SF2">
    <property type="entry name" value="O-METHYLTRANSFERASE CICE"/>
    <property type="match status" value="1"/>
</dbReference>
<dbReference type="GO" id="GO:0008171">
    <property type="term" value="F:O-methyltransferase activity"/>
    <property type="evidence" value="ECO:0007669"/>
    <property type="project" value="InterPro"/>
</dbReference>
<gene>
    <name evidence="7" type="ORF">GCM10007147_38970</name>
</gene>
<dbReference type="InterPro" id="IPR036388">
    <property type="entry name" value="WH-like_DNA-bd_sf"/>
</dbReference>
<dbReference type="PIRSF" id="PIRSF005739">
    <property type="entry name" value="O-mtase"/>
    <property type="match status" value="1"/>
</dbReference>
<keyword evidence="3" id="KW-0949">S-adenosyl-L-methionine</keyword>
<dbReference type="InterPro" id="IPR036390">
    <property type="entry name" value="WH_DNA-bd_sf"/>
</dbReference>
<evidence type="ECO:0000313" key="8">
    <source>
        <dbReference type="Proteomes" id="UP000654947"/>
    </source>
</evidence>
<evidence type="ECO:0000256" key="1">
    <source>
        <dbReference type="ARBA" id="ARBA00022603"/>
    </source>
</evidence>
<dbReference type="PROSITE" id="PS51683">
    <property type="entry name" value="SAM_OMT_II"/>
    <property type="match status" value="1"/>
</dbReference>
<dbReference type="SUPFAM" id="SSF53335">
    <property type="entry name" value="S-adenosyl-L-methionine-dependent methyltransferases"/>
    <property type="match status" value="1"/>
</dbReference>
<dbReference type="Pfam" id="PF00891">
    <property type="entry name" value="Methyltransf_2"/>
    <property type="match status" value="1"/>
</dbReference>
<accession>A0A918XIM8</accession>
<dbReference type="Proteomes" id="UP000654947">
    <property type="component" value="Unassembled WGS sequence"/>
</dbReference>
<reference evidence="7 8" key="1">
    <citation type="journal article" date="2014" name="Int. J. Syst. Evol. Microbiol.">
        <title>Complete genome sequence of Corynebacterium casei LMG S-19264T (=DSM 44701T), isolated from a smear-ripened cheese.</title>
        <authorList>
            <consortium name="US DOE Joint Genome Institute (JGI-PGF)"/>
            <person name="Walter F."/>
            <person name="Albersmeier A."/>
            <person name="Kalinowski J."/>
            <person name="Ruckert C."/>
        </authorList>
    </citation>
    <scope>NUCLEOTIDE SEQUENCE [LARGE SCALE GENOMIC DNA]</scope>
    <source>
        <strain evidence="7 8">KCTC 19473</strain>
    </source>
</reference>
<dbReference type="InterPro" id="IPR012967">
    <property type="entry name" value="COMT_dimerisation"/>
</dbReference>
<feature type="active site" description="Proton acceptor" evidence="4">
    <location>
        <position position="260"/>
    </location>
</feature>
<comment type="caution">
    <text evidence="7">The sequence shown here is derived from an EMBL/GenBank/DDBJ whole genome shotgun (WGS) entry which is preliminary data.</text>
</comment>
<evidence type="ECO:0000256" key="2">
    <source>
        <dbReference type="ARBA" id="ARBA00022679"/>
    </source>
</evidence>
<evidence type="ECO:0000256" key="3">
    <source>
        <dbReference type="ARBA" id="ARBA00022691"/>
    </source>
</evidence>
<proteinExistence type="predicted"/>
<name>A0A918XIM8_9ACTN</name>
<keyword evidence="2" id="KW-0808">Transferase</keyword>
<organism evidence="7 8">
    <name type="scientific">Nocardiopsis kunsanensis</name>
    <dbReference type="NCBI Taxonomy" id="141693"/>
    <lineage>
        <taxon>Bacteria</taxon>
        <taxon>Bacillati</taxon>
        <taxon>Actinomycetota</taxon>
        <taxon>Actinomycetes</taxon>
        <taxon>Streptosporangiales</taxon>
        <taxon>Nocardiopsidaceae</taxon>
        <taxon>Nocardiopsis</taxon>
    </lineage>
</organism>
<feature type="domain" description="O-methyltransferase C-terminal" evidence="5">
    <location>
        <begin position="126"/>
        <end position="325"/>
    </location>
</feature>
<evidence type="ECO:0000259" key="6">
    <source>
        <dbReference type="Pfam" id="PF08100"/>
    </source>
</evidence>
<dbReference type="CDD" id="cd02440">
    <property type="entry name" value="AdoMet_MTases"/>
    <property type="match status" value="1"/>
</dbReference>
<protein>
    <submittedName>
        <fullName evidence="7">Methyltransferase</fullName>
    </submittedName>
</protein>
<dbReference type="Gene3D" id="1.10.10.10">
    <property type="entry name" value="Winged helix-like DNA-binding domain superfamily/Winged helix DNA-binding domain"/>
    <property type="match status" value="1"/>
</dbReference>
<dbReference type="InterPro" id="IPR001077">
    <property type="entry name" value="COMT_C"/>
</dbReference>
<dbReference type="AlphaFoldDB" id="A0A918XIM8"/>
<evidence type="ECO:0000259" key="5">
    <source>
        <dbReference type="Pfam" id="PF00891"/>
    </source>
</evidence>
<dbReference type="Pfam" id="PF08100">
    <property type="entry name" value="Dimerisation"/>
    <property type="match status" value="1"/>
</dbReference>
<dbReference type="GO" id="GO:0046983">
    <property type="term" value="F:protein dimerization activity"/>
    <property type="evidence" value="ECO:0007669"/>
    <property type="project" value="InterPro"/>
</dbReference>